<sequence>MKNFRFAAPMKLPPGFINTRILRDNFKRQQSAEHEVLIRALKYIARNTTLPPRARLEAQLQLTSMPHYTRITSCKDRCFVSGTSRSVLKHFHINRIQFREMALGGLLPGVRKAAW</sequence>
<proteinExistence type="inferred from homology"/>
<keyword evidence="6" id="KW-1185">Reference proteome</keyword>
<name>A0A1D2VFM3_9ASCO</name>
<dbReference type="STRING" id="1344418.A0A1D2VFM3"/>
<dbReference type="Proteomes" id="UP000095038">
    <property type="component" value="Unassembled WGS sequence"/>
</dbReference>
<evidence type="ECO:0000256" key="3">
    <source>
        <dbReference type="ARBA" id="ARBA00023274"/>
    </source>
</evidence>
<dbReference type="SUPFAM" id="SSF57716">
    <property type="entry name" value="Glucocorticoid receptor-like (DNA-binding domain)"/>
    <property type="match status" value="1"/>
</dbReference>
<protein>
    <recommendedName>
        <fullName evidence="4">37S ribosomal protein MRP2, mitochondrial</fullName>
    </recommendedName>
</protein>
<reference evidence="6" key="1">
    <citation type="submission" date="2016-05" db="EMBL/GenBank/DDBJ databases">
        <title>Comparative genomics of biotechnologically important yeasts.</title>
        <authorList>
            <consortium name="DOE Joint Genome Institute"/>
            <person name="Riley R."/>
            <person name="Haridas S."/>
            <person name="Wolfe K.H."/>
            <person name="Lopes M.R."/>
            <person name="Hittinger C.T."/>
            <person name="Goker M."/>
            <person name="Salamov A."/>
            <person name="Wisecaver J."/>
            <person name="Long T.M."/>
            <person name="Aerts A.L."/>
            <person name="Barry K."/>
            <person name="Choi C."/>
            <person name="Clum A."/>
            <person name="Coughlan A.Y."/>
            <person name="Deshpande S."/>
            <person name="Douglass A.P."/>
            <person name="Hanson S.J."/>
            <person name="Klenk H.-P."/>
            <person name="Labutti K."/>
            <person name="Lapidus A."/>
            <person name="Lindquist E."/>
            <person name="Lipzen A."/>
            <person name="Meier-Kolthoff J.P."/>
            <person name="Ohm R.A."/>
            <person name="Otillar R.P."/>
            <person name="Pangilinan J."/>
            <person name="Peng Y."/>
            <person name="Rokas A."/>
            <person name="Rosa C.A."/>
            <person name="Scheuner C."/>
            <person name="Sibirny A.A."/>
            <person name="Slot J.C."/>
            <person name="Stielow J.B."/>
            <person name="Sun H."/>
            <person name="Kurtzman C.P."/>
            <person name="Blackwell M."/>
            <person name="Grigoriev I.V."/>
            <person name="Jeffries T.W."/>
        </authorList>
    </citation>
    <scope>NUCLEOTIDE SEQUENCE [LARGE SCALE GENOMIC DNA]</scope>
    <source>
        <strain evidence="6">DSM 1968</strain>
    </source>
</reference>
<dbReference type="AlphaFoldDB" id="A0A1D2VFM3"/>
<dbReference type="FunFam" id="1.10.287.1480:FF:000001">
    <property type="entry name" value="30S ribosomal protein S14"/>
    <property type="match status" value="1"/>
</dbReference>
<keyword evidence="5" id="KW-0238">DNA-binding</keyword>
<dbReference type="Gene3D" id="1.10.287.1480">
    <property type="match status" value="1"/>
</dbReference>
<dbReference type="RefSeq" id="XP_020046743.1">
    <property type="nucleotide sequence ID" value="XM_020190659.1"/>
</dbReference>
<dbReference type="FunCoup" id="A0A1D2VFM3">
    <property type="interactions" value="574"/>
</dbReference>
<organism evidence="5 6">
    <name type="scientific">Ascoidea rubescens DSM 1968</name>
    <dbReference type="NCBI Taxonomy" id="1344418"/>
    <lineage>
        <taxon>Eukaryota</taxon>
        <taxon>Fungi</taxon>
        <taxon>Dikarya</taxon>
        <taxon>Ascomycota</taxon>
        <taxon>Saccharomycotina</taxon>
        <taxon>Saccharomycetes</taxon>
        <taxon>Ascoideaceae</taxon>
        <taxon>Ascoidea</taxon>
    </lineage>
</organism>
<evidence type="ECO:0000256" key="2">
    <source>
        <dbReference type="ARBA" id="ARBA00022980"/>
    </source>
</evidence>
<accession>A0A1D2VFM3</accession>
<evidence type="ECO:0000256" key="1">
    <source>
        <dbReference type="ARBA" id="ARBA00009083"/>
    </source>
</evidence>
<dbReference type="OrthoDB" id="413436at2759"/>
<dbReference type="GO" id="GO:0003677">
    <property type="term" value="F:DNA binding"/>
    <property type="evidence" value="ECO:0007669"/>
    <property type="project" value="UniProtKB-KW"/>
</dbReference>
<evidence type="ECO:0000313" key="6">
    <source>
        <dbReference type="Proteomes" id="UP000095038"/>
    </source>
</evidence>
<keyword evidence="5" id="KW-0675">Receptor</keyword>
<evidence type="ECO:0000256" key="4">
    <source>
        <dbReference type="ARBA" id="ARBA00076896"/>
    </source>
</evidence>
<dbReference type="EMBL" id="KV454482">
    <property type="protein sequence ID" value="ODV60436.1"/>
    <property type="molecule type" value="Genomic_DNA"/>
</dbReference>
<comment type="similarity">
    <text evidence="1">Belongs to the universal ribosomal protein uS14 family.</text>
</comment>
<dbReference type="InterPro" id="IPR001209">
    <property type="entry name" value="Ribosomal_uS14"/>
</dbReference>
<dbReference type="Pfam" id="PF00253">
    <property type="entry name" value="Ribosomal_S14"/>
    <property type="match status" value="1"/>
</dbReference>
<dbReference type="GeneID" id="30964295"/>
<gene>
    <name evidence="5" type="ORF">ASCRUDRAFT_36019</name>
</gene>
<dbReference type="GO" id="GO:0006412">
    <property type="term" value="P:translation"/>
    <property type="evidence" value="ECO:0007669"/>
    <property type="project" value="InterPro"/>
</dbReference>
<evidence type="ECO:0000313" key="5">
    <source>
        <dbReference type="EMBL" id="ODV60436.1"/>
    </source>
</evidence>
<keyword evidence="2" id="KW-0689">Ribosomal protein</keyword>
<dbReference type="InParanoid" id="A0A1D2VFM3"/>
<dbReference type="PANTHER" id="PTHR19836">
    <property type="entry name" value="30S RIBOSOMAL PROTEIN S14"/>
    <property type="match status" value="1"/>
</dbReference>
<dbReference type="GO" id="GO:0005763">
    <property type="term" value="C:mitochondrial small ribosomal subunit"/>
    <property type="evidence" value="ECO:0007669"/>
    <property type="project" value="EnsemblFungi"/>
</dbReference>
<keyword evidence="3" id="KW-0687">Ribonucleoprotein</keyword>
<dbReference type="GO" id="GO:0003735">
    <property type="term" value="F:structural constituent of ribosome"/>
    <property type="evidence" value="ECO:0007669"/>
    <property type="project" value="EnsemblFungi"/>
</dbReference>
<dbReference type="PANTHER" id="PTHR19836:SF19">
    <property type="entry name" value="SMALL RIBOSOMAL SUBUNIT PROTEIN US14M"/>
    <property type="match status" value="1"/>
</dbReference>